<reference evidence="9" key="1">
    <citation type="submission" date="2020-07" db="EMBL/GenBank/DDBJ databases">
        <title>Multicomponent nature underlies the extraordinary mechanical properties of spider dragline silk.</title>
        <authorList>
            <person name="Kono N."/>
            <person name="Nakamura H."/>
            <person name="Mori M."/>
            <person name="Yoshida Y."/>
            <person name="Ohtoshi R."/>
            <person name="Malay A.D."/>
            <person name="Moran D.A.P."/>
            <person name="Tomita M."/>
            <person name="Numata K."/>
            <person name="Arakawa K."/>
        </authorList>
    </citation>
    <scope>NUCLEOTIDE SEQUENCE</scope>
</reference>
<evidence type="ECO:0000256" key="1">
    <source>
        <dbReference type="ARBA" id="ARBA00008069"/>
    </source>
</evidence>
<keyword evidence="3 7" id="KW-0547">Nucleotide-binding</keyword>
<feature type="active site" description="Charge relay system" evidence="7">
    <location>
        <position position="30"/>
    </location>
</feature>
<dbReference type="PROSITE" id="PS00571">
    <property type="entry name" value="AMIDASES"/>
    <property type="match status" value="1"/>
</dbReference>
<dbReference type="GO" id="GO:0032543">
    <property type="term" value="P:mitochondrial translation"/>
    <property type="evidence" value="ECO:0007669"/>
    <property type="project" value="UniProtKB-UniRule"/>
</dbReference>
<keyword evidence="5 7" id="KW-0648">Protein biosynthesis</keyword>
<keyword evidence="2 7" id="KW-0436">Ligase</keyword>
<dbReference type="InterPro" id="IPR004412">
    <property type="entry name" value="GatA"/>
</dbReference>
<dbReference type="GO" id="GO:0070681">
    <property type="term" value="P:glutaminyl-tRNAGln biosynthesis via transamidation"/>
    <property type="evidence" value="ECO:0007669"/>
    <property type="project" value="UniProtKB-UniRule"/>
</dbReference>
<keyword evidence="7" id="KW-0496">Mitochondrion</keyword>
<accession>A0A8X6IPI8</accession>
<evidence type="ECO:0000256" key="7">
    <source>
        <dbReference type="HAMAP-Rule" id="MF_03150"/>
    </source>
</evidence>
<dbReference type="InterPro" id="IPR020556">
    <property type="entry name" value="Amidase_CS"/>
</dbReference>
<dbReference type="PANTHER" id="PTHR11895">
    <property type="entry name" value="TRANSAMIDASE"/>
    <property type="match status" value="1"/>
</dbReference>
<dbReference type="Pfam" id="PF01425">
    <property type="entry name" value="Amidase"/>
    <property type="match status" value="1"/>
</dbReference>
<dbReference type="GO" id="GO:0005739">
    <property type="term" value="C:mitochondrion"/>
    <property type="evidence" value="ECO:0007669"/>
    <property type="project" value="UniProtKB-SubCell"/>
</dbReference>
<comment type="function">
    <text evidence="7">Allows the formation of correctly charged Gln-tRNA(Gln) through the transamidation of misacylated Glu-tRNA(Gln) in the mitochondria. The reaction takes place in the presence of glutamine and ATP through an activated gamma-phospho-Glu-tRNA(Gln).</text>
</comment>
<keyword evidence="10" id="KW-1185">Reference proteome</keyword>
<dbReference type="GO" id="GO:0005524">
    <property type="term" value="F:ATP binding"/>
    <property type="evidence" value="ECO:0007669"/>
    <property type="project" value="UniProtKB-KW"/>
</dbReference>
<comment type="catalytic activity">
    <reaction evidence="6 7">
        <text>L-glutamyl-tRNA(Gln) + L-glutamine + ATP + H2O = L-glutaminyl-tRNA(Gln) + L-glutamate + ADP + phosphate + H(+)</text>
        <dbReference type="Rhea" id="RHEA:17521"/>
        <dbReference type="Rhea" id="RHEA-COMP:9681"/>
        <dbReference type="Rhea" id="RHEA-COMP:9684"/>
        <dbReference type="ChEBI" id="CHEBI:15377"/>
        <dbReference type="ChEBI" id="CHEBI:15378"/>
        <dbReference type="ChEBI" id="CHEBI:29985"/>
        <dbReference type="ChEBI" id="CHEBI:30616"/>
        <dbReference type="ChEBI" id="CHEBI:43474"/>
        <dbReference type="ChEBI" id="CHEBI:58359"/>
        <dbReference type="ChEBI" id="CHEBI:78520"/>
        <dbReference type="ChEBI" id="CHEBI:78521"/>
        <dbReference type="ChEBI" id="CHEBI:456216"/>
        <dbReference type="EC" id="6.3.5.7"/>
    </reaction>
</comment>
<feature type="domain" description="Amidase" evidence="8">
    <location>
        <begin position="2"/>
        <end position="409"/>
    </location>
</feature>
<protein>
    <recommendedName>
        <fullName evidence="7">Glutamyl-tRNA(Gln) amidotransferase subunit A, mitochondrial</fullName>
        <shortName evidence="7">Glu-AdT subunit A</shortName>
        <ecNumber evidence="7">6.3.5.7</ecNumber>
    </recommendedName>
</protein>
<proteinExistence type="inferred from homology"/>
<comment type="subcellular location">
    <subcellularLocation>
        <location evidence="7">Mitochondrion</location>
    </subcellularLocation>
</comment>
<dbReference type="Gene3D" id="3.90.1300.10">
    <property type="entry name" value="Amidase signature (AS) domain"/>
    <property type="match status" value="1"/>
</dbReference>
<dbReference type="InterPro" id="IPR000120">
    <property type="entry name" value="Amidase"/>
</dbReference>
<comment type="similarity">
    <text evidence="1 7">Belongs to the amidase family. GatA subfamily.</text>
</comment>
<dbReference type="HAMAP" id="MF_00120">
    <property type="entry name" value="GatA"/>
    <property type="match status" value="1"/>
</dbReference>
<evidence type="ECO:0000256" key="3">
    <source>
        <dbReference type="ARBA" id="ARBA00022741"/>
    </source>
</evidence>
<evidence type="ECO:0000256" key="2">
    <source>
        <dbReference type="ARBA" id="ARBA00022598"/>
    </source>
</evidence>
<evidence type="ECO:0000256" key="6">
    <source>
        <dbReference type="ARBA" id="ARBA00047407"/>
    </source>
</evidence>
<evidence type="ECO:0000256" key="5">
    <source>
        <dbReference type="ARBA" id="ARBA00022917"/>
    </source>
</evidence>
<evidence type="ECO:0000259" key="8">
    <source>
        <dbReference type="Pfam" id="PF01425"/>
    </source>
</evidence>
<dbReference type="GO" id="GO:0030956">
    <property type="term" value="C:glutamyl-tRNA(Gln) amidotransferase complex"/>
    <property type="evidence" value="ECO:0007669"/>
    <property type="project" value="UniProtKB-UniRule"/>
</dbReference>
<evidence type="ECO:0000256" key="4">
    <source>
        <dbReference type="ARBA" id="ARBA00022840"/>
    </source>
</evidence>
<dbReference type="OrthoDB" id="421993at2759"/>
<dbReference type="SUPFAM" id="SSF75304">
    <property type="entry name" value="Amidase signature (AS) enzymes"/>
    <property type="match status" value="1"/>
</dbReference>
<dbReference type="InterPro" id="IPR036928">
    <property type="entry name" value="AS_sf"/>
</dbReference>
<evidence type="ECO:0000313" key="10">
    <source>
        <dbReference type="Proteomes" id="UP000887116"/>
    </source>
</evidence>
<dbReference type="EC" id="6.3.5.7" evidence="7"/>
<comment type="subunit">
    <text evidence="7">Subunit of the heterotrimeric GatCAB amidotransferase (AdT) complex, composed of A, B and C subunits.</text>
</comment>
<feature type="active site" description="Acyl-ester intermediate" evidence="7">
    <location>
        <position position="134"/>
    </location>
</feature>
<dbReference type="GO" id="GO:0050567">
    <property type="term" value="F:glutaminyl-tRNA synthase (glutamine-hydrolyzing) activity"/>
    <property type="evidence" value="ECO:0007669"/>
    <property type="project" value="UniProtKB-UniRule"/>
</dbReference>
<organism evidence="9 10">
    <name type="scientific">Trichonephila clavata</name>
    <name type="common">Joro spider</name>
    <name type="synonym">Nephila clavata</name>
    <dbReference type="NCBI Taxonomy" id="2740835"/>
    <lineage>
        <taxon>Eukaryota</taxon>
        <taxon>Metazoa</taxon>
        <taxon>Ecdysozoa</taxon>
        <taxon>Arthropoda</taxon>
        <taxon>Chelicerata</taxon>
        <taxon>Arachnida</taxon>
        <taxon>Araneae</taxon>
        <taxon>Araneomorphae</taxon>
        <taxon>Entelegynae</taxon>
        <taxon>Araneoidea</taxon>
        <taxon>Nephilidae</taxon>
        <taxon>Trichonephila</taxon>
    </lineage>
</organism>
<dbReference type="InterPro" id="IPR023631">
    <property type="entry name" value="Amidase_dom"/>
</dbReference>
<dbReference type="EMBL" id="BMAO01016439">
    <property type="protein sequence ID" value="GFR08655.1"/>
    <property type="molecule type" value="Genomic_DNA"/>
</dbReference>
<keyword evidence="4 7" id="KW-0067">ATP-binding</keyword>
<dbReference type="NCBIfam" id="TIGR00132">
    <property type="entry name" value="gatA"/>
    <property type="match status" value="1"/>
</dbReference>
<dbReference type="Proteomes" id="UP000887116">
    <property type="component" value="Unassembled WGS sequence"/>
</dbReference>
<sequence>MKAAKAADEHFSRQKDDLISPLMGIPVGIKDLFCTKGIKTTACSKMLENFVPTYESTVSDLLLKSGAAMLGKLNMDEFAMGSANTNSYFGPVENVWIRKSDGEKVVPGGSSGGSAASVAGFLCAGALGSDTGGSVRQPAAYCGVVGIKPTYGRCSRFGMIAFASSLDQAGVITRSVSDSALMLEAICGYDKKDSISSEKPVPKFSSFINGNVKGKCIGIPKEYRMDGISEEIVHNWERVASYLKENGAEVVDITLPHTKYAIPVYYLICSAETSSNLARYDGVRYGLRVDADTLEEMYSLTRAEGFGKEVKRRILIGAYALSSGHYNEYYEKAQCIRALIRNDFIKAFEKIDYILVPSAPSEAFGLNEKPDPLIMCINDVFTVPASLAGLPAIAVPVGLSNEGLPLALQWELVLHPEKTQIVYCKDGDRRDEFPTQNFDFLGYTFRARGAKNKKGNCYVSFLPAISNKAKKKIKKTIKSWRIHRITWTTLEEISKKIDRVSRKGTYVQWEVDPPG</sequence>
<dbReference type="PANTHER" id="PTHR11895:SF151">
    <property type="entry name" value="GLUTAMYL-TRNA(GLN) AMIDOTRANSFERASE SUBUNIT A"/>
    <property type="match status" value="1"/>
</dbReference>
<feature type="active site" description="Charge relay system" evidence="7">
    <location>
        <position position="110"/>
    </location>
</feature>
<comment type="caution">
    <text evidence="9">The sequence shown here is derived from an EMBL/GenBank/DDBJ whole genome shotgun (WGS) entry which is preliminary data.</text>
</comment>
<dbReference type="AlphaFoldDB" id="A0A8X6IPI8"/>
<name>A0A8X6IPI8_TRICU</name>
<evidence type="ECO:0000313" key="9">
    <source>
        <dbReference type="EMBL" id="GFR08655.1"/>
    </source>
</evidence>
<gene>
    <name evidence="9" type="primary">gatA</name>
    <name evidence="9" type="ORF">TNCT_389311</name>
</gene>